<keyword evidence="4" id="KW-1185">Reference proteome</keyword>
<feature type="domain" description="Peptidase S33 tripeptidyl aminopeptidase-like C-terminal" evidence="2">
    <location>
        <begin position="407"/>
        <end position="485"/>
    </location>
</feature>
<evidence type="ECO:0000259" key="1">
    <source>
        <dbReference type="Pfam" id="PF00561"/>
    </source>
</evidence>
<organism evidence="3 4">
    <name type="scientific">Dyadobacter soli</name>
    <dbReference type="NCBI Taxonomy" id="659014"/>
    <lineage>
        <taxon>Bacteria</taxon>
        <taxon>Pseudomonadati</taxon>
        <taxon>Bacteroidota</taxon>
        <taxon>Cytophagia</taxon>
        <taxon>Cytophagales</taxon>
        <taxon>Spirosomataceae</taxon>
        <taxon>Dyadobacter</taxon>
    </lineage>
</organism>
<dbReference type="SUPFAM" id="SSF53474">
    <property type="entry name" value="alpha/beta-Hydrolases"/>
    <property type="match status" value="1"/>
</dbReference>
<accession>A0A1G7CU41</accession>
<gene>
    <name evidence="3" type="ORF">SAMN04487996_10519</name>
</gene>
<dbReference type="InterPro" id="IPR000073">
    <property type="entry name" value="AB_hydrolase_1"/>
</dbReference>
<dbReference type="RefSeq" id="WP_090148956.1">
    <property type="nucleotide sequence ID" value="NZ_FNAN01000005.1"/>
</dbReference>
<feature type="domain" description="AB hydrolase-1" evidence="1">
    <location>
        <begin position="100"/>
        <end position="253"/>
    </location>
</feature>
<evidence type="ECO:0000259" key="2">
    <source>
        <dbReference type="Pfam" id="PF08386"/>
    </source>
</evidence>
<protein>
    <submittedName>
        <fullName evidence="3">TAP-like protein</fullName>
    </submittedName>
</protein>
<evidence type="ECO:0000313" key="3">
    <source>
        <dbReference type="EMBL" id="SDE42817.1"/>
    </source>
</evidence>
<dbReference type="Gene3D" id="3.40.50.1820">
    <property type="entry name" value="alpha/beta hydrolase"/>
    <property type="match status" value="1"/>
</dbReference>
<dbReference type="InterPro" id="IPR050266">
    <property type="entry name" value="AB_hydrolase_sf"/>
</dbReference>
<dbReference type="OrthoDB" id="4510475at2"/>
<dbReference type="InterPro" id="IPR029058">
    <property type="entry name" value="AB_hydrolase_fold"/>
</dbReference>
<proteinExistence type="predicted"/>
<dbReference type="PANTHER" id="PTHR43798:SF27">
    <property type="entry name" value="HYDROLASE ALPHA_BETA HYDROLASE FOLD FAMILY"/>
    <property type="match status" value="1"/>
</dbReference>
<dbReference type="InterPro" id="IPR013595">
    <property type="entry name" value="Pept_S33_TAP-like_C"/>
</dbReference>
<dbReference type="EMBL" id="FNAN01000005">
    <property type="protein sequence ID" value="SDE42817.1"/>
    <property type="molecule type" value="Genomic_DNA"/>
</dbReference>
<evidence type="ECO:0000313" key="4">
    <source>
        <dbReference type="Proteomes" id="UP000198748"/>
    </source>
</evidence>
<sequence length="499" mass="56869">MHHLITCFFIVIICSNPICAQFAKIEESGCDFRIDPEVLKLVPDNAKQSYISGPNLPDSSFKKQCGYLVVPENRGKKNSRLIKLPFIVVRSKNPDKHSDPVLFTAGGPGGSSLGMATWLAKSPFIESRDCIVFEQRGTRFALPYLRTFELDKALKEATRRNLDKDSMAIVGVKKYRKELEKRGIDLTGYNTDETVSDIHDLLKALKIDSVNLFGVSYSGGLMTAVLQRDPTRIRSLILDSPLPTFVPIDEDEPVNFMEALHIYFESLASDSTGQKLHGNLRSRFHNYFSAIATKTFELPYLEAGTKDSIRIKYMKNELLTIILDKLYDDSGRKELPRIIADLESGNHQPYMRRYFDDFFRRNGAPDGMRLSVYCADQTAYHSEKVRRDLDKIYPYLAGFHINDVYREMCDCWKVPPINPATKQPFYSDKPVLLADGELDPACRPLYIDRIAHYMPNSQRFLLKNRSHGVIGTSMSAIIRAFLAEPYRRIVSADRNIISY</sequence>
<dbReference type="Pfam" id="PF08386">
    <property type="entry name" value="Abhydrolase_4"/>
    <property type="match status" value="1"/>
</dbReference>
<dbReference type="Proteomes" id="UP000198748">
    <property type="component" value="Unassembled WGS sequence"/>
</dbReference>
<dbReference type="Pfam" id="PF00561">
    <property type="entry name" value="Abhydrolase_1"/>
    <property type="match status" value="1"/>
</dbReference>
<dbReference type="STRING" id="659014.SAMN04487996_10519"/>
<name>A0A1G7CU41_9BACT</name>
<reference evidence="4" key="1">
    <citation type="submission" date="2016-10" db="EMBL/GenBank/DDBJ databases">
        <authorList>
            <person name="Varghese N."/>
            <person name="Submissions S."/>
        </authorList>
    </citation>
    <scope>NUCLEOTIDE SEQUENCE [LARGE SCALE GENOMIC DNA]</scope>
    <source>
        <strain evidence="4">DSM 25329</strain>
    </source>
</reference>
<dbReference type="GO" id="GO:0016020">
    <property type="term" value="C:membrane"/>
    <property type="evidence" value="ECO:0007669"/>
    <property type="project" value="TreeGrafter"/>
</dbReference>
<dbReference type="AlphaFoldDB" id="A0A1G7CU41"/>
<dbReference type="PANTHER" id="PTHR43798">
    <property type="entry name" value="MONOACYLGLYCEROL LIPASE"/>
    <property type="match status" value="1"/>
</dbReference>